<evidence type="ECO:0000256" key="7">
    <source>
        <dbReference type="ARBA" id="ARBA00042896"/>
    </source>
</evidence>
<dbReference type="Gene3D" id="2.60.40.420">
    <property type="entry name" value="Cupredoxins - blue copper proteins"/>
    <property type="match status" value="3"/>
</dbReference>
<name>A0A2W2BXI1_9ACTN</name>
<evidence type="ECO:0000259" key="11">
    <source>
        <dbReference type="Pfam" id="PF00394"/>
    </source>
</evidence>
<evidence type="ECO:0000256" key="2">
    <source>
        <dbReference type="ARBA" id="ARBA00011245"/>
    </source>
</evidence>
<keyword evidence="4" id="KW-0560">Oxidoreductase</keyword>
<evidence type="ECO:0000256" key="1">
    <source>
        <dbReference type="ARBA" id="ARBA00010609"/>
    </source>
</evidence>
<reference evidence="14 15" key="1">
    <citation type="submission" date="2018-01" db="EMBL/GenBank/DDBJ databases">
        <title>Draft genome sequence of Salinispora sp. 13K206.</title>
        <authorList>
            <person name="Sahin N."/>
            <person name="Saygin H."/>
            <person name="Ay H."/>
        </authorList>
    </citation>
    <scope>NUCLEOTIDE SEQUENCE [LARGE SCALE GENOMIC DNA]</scope>
    <source>
        <strain evidence="14 15">13K206</strain>
    </source>
</reference>
<organism evidence="14 15">
    <name type="scientific">Micromonospora deserti</name>
    <dbReference type="NCBI Taxonomy" id="2070366"/>
    <lineage>
        <taxon>Bacteria</taxon>
        <taxon>Bacillati</taxon>
        <taxon>Actinomycetota</taxon>
        <taxon>Actinomycetes</taxon>
        <taxon>Micromonosporales</taxon>
        <taxon>Micromonosporaceae</taxon>
        <taxon>Micromonospora</taxon>
    </lineage>
</organism>
<evidence type="ECO:0000256" key="4">
    <source>
        <dbReference type="ARBA" id="ARBA00023002"/>
    </source>
</evidence>
<dbReference type="GO" id="GO:0016491">
    <property type="term" value="F:oxidoreductase activity"/>
    <property type="evidence" value="ECO:0007669"/>
    <property type="project" value="UniProtKB-KW"/>
</dbReference>
<keyword evidence="3" id="KW-0479">Metal-binding</keyword>
<keyword evidence="15" id="KW-1185">Reference proteome</keyword>
<dbReference type="PANTHER" id="PTHR48267:SF1">
    <property type="entry name" value="BILIRUBIN OXIDASE"/>
    <property type="match status" value="1"/>
</dbReference>
<evidence type="ECO:0000256" key="6">
    <source>
        <dbReference type="ARBA" id="ARBA00041027"/>
    </source>
</evidence>
<evidence type="ECO:0000259" key="12">
    <source>
        <dbReference type="Pfam" id="PF07731"/>
    </source>
</evidence>
<evidence type="ECO:0000256" key="3">
    <source>
        <dbReference type="ARBA" id="ARBA00022723"/>
    </source>
</evidence>
<dbReference type="InterPro" id="IPR011706">
    <property type="entry name" value="Cu-oxidase_C"/>
</dbReference>
<dbReference type="EC" id="1.16.3.4" evidence="5"/>
<protein>
    <recommendedName>
        <fullName evidence="6">Multicopper oxidase CueO</fullName>
        <ecNumber evidence="5">1.16.3.4</ecNumber>
    </recommendedName>
    <alternativeName>
        <fullName evidence="7">Copper efflux oxidase</fullName>
    </alternativeName>
    <alternativeName>
        <fullName evidence="8">Cuprous oxidase</fullName>
    </alternativeName>
</protein>
<dbReference type="SUPFAM" id="SSF49503">
    <property type="entry name" value="Cupredoxins"/>
    <property type="match status" value="3"/>
</dbReference>
<dbReference type="PANTHER" id="PTHR48267">
    <property type="entry name" value="CUPREDOXIN SUPERFAMILY PROTEIN"/>
    <property type="match status" value="1"/>
</dbReference>
<accession>A0A2W2BXI1</accession>
<feature type="domain" description="Plastocyanin-like" evidence="12">
    <location>
        <begin position="375"/>
        <end position="490"/>
    </location>
</feature>
<dbReference type="InterPro" id="IPR011707">
    <property type="entry name" value="Cu-oxidase-like_N"/>
</dbReference>
<feature type="domain" description="Plastocyanin-like" evidence="11">
    <location>
        <begin position="231"/>
        <end position="307"/>
    </location>
</feature>
<dbReference type="Pfam" id="PF00394">
    <property type="entry name" value="Cu-oxidase"/>
    <property type="match status" value="1"/>
</dbReference>
<evidence type="ECO:0000256" key="5">
    <source>
        <dbReference type="ARBA" id="ARBA00038978"/>
    </source>
</evidence>
<evidence type="ECO:0000313" key="15">
    <source>
        <dbReference type="Proteomes" id="UP000248749"/>
    </source>
</evidence>
<dbReference type="InterPro" id="IPR001117">
    <property type="entry name" value="Cu-oxidase_2nd"/>
</dbReference>
<dbReference type="Pfam" id="PF07732">
    <property type="entry name" value="Cu-oxidase_3"/>
    <property type="match status" value="1"/>
</dbReference>
<feature type="signal peptide" evidence="10">
    <location>
        <begin position="1"/>
        <end position="24"/>
    </location>
</feature>
<dbReference type="GO" id="GO:0005507">
    <property type="term" value="F:copper ion binding"/>
    <property type="evidence" value="ECO:0007669"/>
    <property type="project" value="InterPro"/>
</dbReference>
<dbReference type="RefSeq" id="WP_111136573.1">
    <property type="nucleotide sequence ID" value="NZ_POUB01000230.1"/>
</dbReference>
<dbReference type="CDD" id="cd04232">
    <property type="entry name" value="CuRO_1_CueO_FtsP"/>
    <property type="match status" value="1"/>
</dbReference>
<dbReference type="InterPro" id="IPR045087">
    <property type="entry name" value="Cu-oxidase_fam"/>
</dbReference>
<dbReference type="InterPro" id="IPR006311">
    <property type="entry name" value="TAT_signal"/>
</dbReference>
<dbReference type="CDD" id="cd13867">
    <property type="entry name" value="CuRO_2_CueO_FtsP"/>
    <property type="match status" value="1"/>
</dbReference>
<evidence type="ECO:0000256" key="10">
    <source>
        <dbReference type="SAM" id="SignalP"/>
    </source>
</evidence>
<dbReference type="Pfam" id="PF07731">
    <property type="entry name" value="Cu-oxidase_2"/>
    <property type="match status" value="1"/>
</dbReference>
<dbReference type="AlphaFoldDB" id="A0A2W2BXI1"/>
<proteinExistence type="inferred from homology"/>
<gene>
    <name evidence="14" type="ORF">C1I99_24550</name>
</gene>
<evidence type="ECO:0000259" key="13">
    <source>
        <dbReference type="Pfam" id="PF07732"/>
    </source>
</evidence>
<dbReference type="PROSITE" id="PS51318">
    <property type="entry name" value="TAT"/>
    <property type="match status" value="1"/>
</dbReference>
<comment type="similarity">
    <text evidence="1">Belongs to the multicopper oxidase family.</text>
</comment>
<dbReference type="Proteomes" id="UP000248749">
    <property type="component" value="Unassembled WGS sequence"/>
</dbReference>
<dbReference type="CDD" id="cd13890">
    <property type="entry name" value="CuRO_3_CueO_FtsP"/>
    <property type="match status" value="1"/>
</dbReference>
<evidence type="ECO:0000256" key="9">
    <source>
        <dbReference type="ARBA" id="ARBA00048092"/>
    </source>
</evidence>
<feature type="chain" id="PRO_5038786066" description="Multicopper oxidase CueO" evidence="10">
    <location>
        <begin position="25"/>
        <end position="503"/>
    </location>
</feature>
<comment type="subunit">
    <text evidence="2">Monomer.</text>
</comment>
<dbReference type="EMBL" id="POUB01000230">
    <property type="protein sequence ID" value="PZF90310.1"/>
    <property type="molecule type" value="Genomic_DNA"/>
</dbReference>
<dbReference type="InterPro" id="IPR008972">
    <property type="entry name" value="Cupredoxin"/>
</dbReference>
<dbReference type="PROSITE" id="PS00080">
    <property type="entry name" value="MULTICOPPER_OXIDASE2"/>
    <property type="match status" value="1"/>
</dbReference>
<evidence type="ECO:0000256" key="8">
    <source>
        <dbReference type="ARBA" id="ARBA00043090"/>
    </source>
</evidence>
<keyword evidence="10" id="KW-0732">Signal</keyword>
<comment type="catalytic activity">
    <reaction evidence="9">
        <text>4 Cu(+) + O2 + 4 H(+) = 4 Cu(2+) + 2 H2O</text>
        <dbReference type="Rhea" id="RHEA:30083"/>
        <dbReference type="ChEBI" id="CHEBI:15377"/>
        <dbReference type="ChEBI" id="CHEBI:15378"/>
        <dbReference type="ChEBI" id="CHEBI:15379"/>
        <dbReference type="ChEBI" id="CHEBI:29036"/>
        <dbReference type="ChEBI" id="CHEBI:49552"/>
        <dbReference type="EC" id="1.16.3.4"/>
    </reaction>
    <physiologicalReaction direction="left-to-right" evidence="9">
        <dbReference type="Rhea" id="RHEA:30084"/>
    </physiologicalReaction>
</comment>
<sequence length="503" mass="55013">MGSLRITRRSLLKMGLIGVPAATASLGGGLAVAWAAADTTTAGRLNFTNRLAIPPLATSRADESGRRVFDLRTTAGEHQFRPGRATATLGVNGGHLGPTLRATRDETVVINLRNALSEPTSLHWHGMHLPAAMDGGPHQMIEPGGVWTPTWRVAQPAATLWYHPHPHQQTARHVYLGMAGLFIVDDPTTPAGLPSRYGVDDIPVIVQDKQFGDDNQLDDSEAFWTSMGILGDTICVNGTLAPYHDVTTERVRLRLLNASNARIYRFGFSDDRPFALVGTDGGLLAAPYETARIQLTPGERAEIVVTLRPGERAVLRSYPPEVGTNVWNARFSGGHDTLDVLQLRAATQLSPSPPLPDRLADLPRTDTSTPAAIRTFQLSGYSINGARMDMSRIDFAVTRDTTEVWEITAIDEAPHNFHVHEAQFRVLSVGGAPPPPELRGWKDTVHTPPNTPVRIALRFGDYVDRNTPYMYHCHLLYHEDQGLMGQFVVVEPGQSPGKPHHSR</sequence>
<evidence type="ECO:0000313" key="14">
    <source>
        <dbReference type="EMBL" id="PZF90310.1"/>
    </source>
</evidence>
<dbReference type="InterPro" id="IPR002355">
    <property type="entry name" value="Cu_oxidase_Cu_BS"/>
</dbReference>
<dbReference type="OrthoDB" id="345021at2"/>
<comment type="caution">
    <text evidence="14">The sequence shown here is derived from an EMBL/GenBank/DDBJ whole genome shotgun (WGS) entry which is preliminary data.</text>
</comment>
<feature type="domain" description="Plastocyanin-like" evidence="13">
    <location>
        <begin position="77"/>
        <end position="187"/>
    </location>
</feature>